<name>A0ABU4J2B3_9BACI</name>
<dbReference type="Proteomes" id="UP001284771">
    <property type="component" value="Unassembled WGS sequence"/>
</dbReference>
<dbReference type="EMBL" id="JAWUZT010000005">
    <property type="protein sequence ID" value="MDW8515124.1"/>
    <property type="molecule type" value="Genomic_DNA"/>
</dbReference>
<evidence type="ECO:0000313" key="2">
    <source>
        <dbReference type="Proteomes" id="UP001284771"/>
    </source>
</evidence>
<dbReference type="RefSeq" id="WP_100347555.1">
    <property type="nucleotide sequence ID" value="NZ_JARRVR010000120.1"/>
</dbReference>
<keyword evidence="2" id="KW-1185">Reference proteome</keyword>
<reference evidence="2" key="1">
    <citation type="submission" date="2023-07" db="EMBL/GenBank/DDBJ databases">
        <title>Draft genomic sequences of Priestia flexa CCM isolated from the soil of an abandoned mine contaminated by free cyanide in the high Andean zone of Tacna, Peru.</title>
        <authorList>
            <person name="Caceda Quiroz C.J."/>
            <person name="Maraza Chooque G.J."/>
            <person name="Fora Quispe G.L."/>
            <person name="Carpio Mamani M."/>
        </authorList>
    </citation>
    <scope>NUCLEOTIDE SEQUENCE [LARGE SCALE GENOMIC DNA]</scope>
    <source>
        <strain evidence="2">CCM</strain>
    </source>
</reference>
<evidence type="ECO:0008006" key="3">
    <source>
        <dbReference type="Google" id="ProtNLM"/>
    </source>
</evidence>
<sequence length="166" mass="18972">MPKQVTLQIEKIENDELVVTNKTFIIKKAKIVQLTELMNVITRLVKEFKDDEELKGLFQSSVSQSKETGEESAEQADDEFLKKALEILPTLLVKLPSEALEILSTLSRIDKSILEEQEVEDFFQVYDAVLEENNVEDIIKAVKKSLALTKIKFNFKSLLEKVAQNQ</sequence>
<protein>
    <recommendedName>
        <fullName evidence="3">Tail assembly chaperone</fullName>
    </recommendedName>
</protein>
<proteinExistence type="predicted"/>
<organism evidence="1 2">
    <name type="scientific">Priestia flexa</name>
    <dbReference type="NCBI Taxonomy" id="86664"/>
    <lineage>
        <taxon>Bacteria</taxon>
        <taxon>Bacillati</taxon>
        <taxon>Bacillota</taxon>
        <taxon>Bacilli</taxon>
        <taxon>Bacillales</taxon>
        <taxon>Bacillaceae</taxon>
        <taxon>Priestia</taxon>
    </lineage>
</organism>
<evidence type="ECO:0000313" key="1">
    <source>
        <dbReference type="EMBL" id="MDW8515124.1"/>
    </source>
</evidence>
<gene>
    <name evidence="1" type="ORF">RIB56_03185</name>
</gene>
<comment type="caution">
    <text evidence="1">The sequence shown here is derived from an EMBL/GenBank/DDBJ whole genome shotgun (WGS) entry which is preliminary data.</text>
</comment>
<accession>A0ABU4J2B3</accession>